<comment type="caution">
    <text evidence="1">The sequence shown here is derived from an EMBL/GenBank/DDBJ whole genome shotgun (WGS) entry which is preliminary data.</text>
</comment>
<evidence type="ECO:0000313" key="2">
    <source>
        <dbReference type="Proteomes" id="UP000624701"/>
    </source>
</evidence>
<evidence type="ECO:0008006" key="3">
    <source>
        <dbReference type="Google" id="ProtNLM"/>
    </source>
</evidence>
<dbReference type="InterPro" id="IPR058060">
    <property type="entry name" value="HYC_CC_PP"/>
</dbReference>
<dbReference type="EMBL" id="BMDQ01000001">
    <property type="protein sequence ID" value="GGI56832.1"/>
    <property type="molecule type" value="Genomic_DNA"/>
</dbReference>
<protein>
    <recommendedName>
        <fullName evidence="3">Secreted protein</fullName>
    </recommendedName>
</protein>
<evidence type="ECO:0000313" key="1">
    <source>
        <dbReference type="EMBL" id="GGI56832.1"/>
    </source>
</evidence>
<keyword evidence="2" id="KW-1185">Reference proteome</keyword>
<dbReference type="InterPro" id="IPR058512">
    <property type="entry name" value="DUF8199"/>
</dbReference>
<name>A0ABQ2BZ46_9FLAO</name>
<proteinExistence type="predicted"/>
<dbReference type="Pfam" id="PF26622">
    <property type="entry name" value="DUF8199"/>
    <property type="match status" value="1"/>
</dbReference>
<dbReference type="Proteomes" id="UP000624701">
    <property type="component" value="Unassembled WGS sequence"/>
</dbReference>
<sequence>MKYLVSHKIFAVVLSVLVLLSTFSYTVEKHYCGTTLVDVAVFSEAKGCGMEMKVTSKQKNPCCKDTVDVIEGQDELKTVTFDDIEFSNQLFISTYVYSLASLFKSLPKRIIPNKDYSPPNIVYDIQLLDEVFLI</sequence>
<reference evidence="2" key="1">
    <citation type="journal article" date="2019" name="Int. J. Syst. Evol. Microbiol.">
        <title>The Global Catalogue of Microorganisms (GCM) 10K type strain sequencing project: providing services to taxonomists for standard genome sequencing and annotation.</title>
        <authorList>
            <consortium name="The Broad Institute Genomics Platform"/>
            <consortium name="The Broad Institute Genome Sequencing Center for Infectious Disease"/>
            <person name="Wu L."/>
            <person name="Ma J."/>
        </authorList>
    </citation>
    <scope>NUCLEOTIDE SEQUENCE [LARGE SCALE GENOMIC DNA]</scope>
    <source>
        <strain evidence="2">CCM 8681</strain>
    </source>
</reference>
<dbReference type="RefSeq" id="WP_188373728.1">
    <property type="nucleotide sequence ID" value="NZ_BMDQ01000001.1"/>
</dbReference>
<accession>A0ABQ2BZ46</accession>
<organism evidence="1 2">
    <name type="scientific">Winogradskyella haliclonae</name>
    <dbReference type="NCBI Taxonomy" id="2048558"/>
    <lineage>
        <taxon>Bacteria</taxon>
        <taxon>Pseudomonadati</taxon>
        <taxon>Bacteroidota</taxon>
        <taxon>Flavobacteriia</taxon>
        <taxon>Flavobacteriales</taxon>
        <taxon>Flavobacteriaceae</taxon>
        <taxon>Winogradskyella</taxon>
    </lineage>
</organism>
<dbReference type="NCBIfam" id="NF047658">
    <property type="entry name" value="HYC_CC_PP"/>
    <property type="match status" value="1"/>
</dbReference>
<gene>
    <name evidence="1" type="ORF">GCM10011444_11410</name>
</gene>